<proteinExistence type="predicted"/>
<keyword evidence="5" id="KW-0560">Oxidoreductase</keyword>
<keyword evidence="3" id="KW-0274">FAD</keyword>
<keyword evidence="5" id="KW-0503">Monooxygenase</keyword>
<dbReference type="Gene3D" id="3.50.50.60">
    <property type="entry name" value="FAD/NAD(P)-binding domain"/>
    <property type="match status" value="1"/>
</dbReference>
<sequence>MSTTKKYDVIVVGSGPVGLTAGLALQKKGISCVVIEANPKDHPRAGSRAIYLHSATLKLLEETSKGLGFELARNGVIWPIKRTLYRGKEVYVRNYGITDNQNSNKLPHFTSLHQHKIEKYLYQACIDAGVKFVWGEPVEKVDIQEDGMTVTTSAGNKWEAGYVIGCDGARSVVREQAGLKLEGPRTHDTFLVVDLEEDENDPLPNERVFHYQHPAMGFRNVMHVPFKGGWRVDLQLLKDDDVEEFTSLEGVKSWIPKVMDPKYAERITWVSSYRFHQVVANSFTDEHCRVLLAGEAAHLFAPFGARGLNSGVPDAVIAVRGIEKALKSVNEEARKEAISSAATERKIAAKWNRDASTTALHHLQGDSREMNMKRELAASLVSIVPRLGRWLDEGPYGPKFGPPELTTKY</sequence>
<keyword evidence="6" id="KW-1185">Reference proteome</keyword>
<dbReference type="Pfam" id="PF01494">
    <property type="entry name" value="FAD_binding_3"/>
    <property type="match status" value="1"/>
</dbReference>
<keyword evidence="2" id="KW-0285">Flavoprotein</keyword>
<dbReference type="PANTHER" id="PTHR43004:SF19">
    <property type="entry name" value="BINDING MONOOXYGENASE, PUTATIVE (JCVI)-RELATED"/>
    <property type="match status" value="1"/>
</dbReference>
<protein>
    <submittedName>
        <fullName evidence="5">FAD-dependent monooxygenase</fullName>
    </submittedName>
</protein>
<evidence type="ECO:0000313" key="5">
    <source>
        <dbReference type="EMBL" id="MBD8005512.1"/>
    </source>
</evidence>
<dbReference type="GO" id="GO:0004497">
    <property type="term" value="F:monooxygenase activity"/>
    <property type="evidence" value="ECO:0007669"/>
    <property type="project" value="UniProtKB-KW"/>
</dbReference>
<dbReference type="InterPro" id="IPR050641">
    <property type="entry name" value="RIFMO-like"/>
</dbReference>
<dbReference type="InterPro" id="IPR002938">
    <property type="entry name" value="FAD-bd"/>
</dbReference>
<organism evidence="5 6">
    <name type="scientific">Bacillus norwichensis</name>
    <dbReference type="NCBI Taxonomy" id="2762217"/>
    <lineage>
        <taxon>Bacteria</taxon>
        <taxon>Bacillati</taxon>
        <taxon>Bacillota</taxon>
        <taxon>Bacilli</taxon>
        <taxon>Bacillales</taxon>
        <taxon>Bacillaceae</taxon>
        <taxon>Bacillus</taxon>
    </lineage>
</organism>
<name>A0ABR8VLA5_9BACI</name>
<comment type="caution">
    <text evidence="5">The sequence shown here is derived from an EMBL/GenBank/DDBJ whole genome shotgun (WGS) entry which is preliminary data.</text>
</comment>
<dbReference type="Gene3D" id="3.30.70.2450">
    <property type="match status" value="1"/>
</dbReference>
<evidence type="ECO:0000256" key="2">
    <source>
        <dbReference type="ARBA" id="ARBA00022630"/>
    </source>
</evidence>
<dbReference type="RefSeq" id="WP_191812540.1">
    <property type="nucleotide sequence ID" value="NZ_JACSPV010000015.1"/>
</dbReference>
<dbReference type="PRINTS" id="PR00420">
    <property type="entry name" value="RNGMNOXGNASE"/>
</dbReference>
<evidence type="ECO:0000259" key="4">
    <source>
        <dbReference type="Pfam" id="PF01494"/>
    </source>
</evidence>
<reference evidence="5 6" key="1">
    <citation type="submission" date="2020-08" db="EMBL/GenBank/DDBJ databases">
        <title>A Genomic Blueprint of the Chicken Gut Microbiome.</title>
        <authorList>
            <person name="Gilroy R."/>
            <person name="Ravi A."/>
            <person name="Getino M."/>
            <person name="Pursley I."/>
            <person name="Horton D.L."/>
            <person name="Alikhan N.-F."/>
            <person name="Baker D."/>
            <person name="Gharbi K."/>
            <person name="Hall N."/>
            <person name="Watson M."/>
            <person name="Adriaenssens E.M."/>
            <person name="Foster-Nyarko E."/>
            <person name="Jarju S."/>
            <person name="Secka A."/>
            <person name="Antonio M."/>
            <person name="Oren A."/>
            <person name="Chaudhuri R."/>
            <person name="La Ragione R.M."/>
            <person name="Hildebrand F."/>
            <person name="Pallen M.J."/>
        </authorList>
    </citation>
    <scope>NUCLEOTIDE SEQUENCE [LARGE SCALE GENOMIC DNA]</scope>
    <source>
        <strain evidence="5 6">Sa1BUA2</strain>
    </source>
</reference>
<accession>A0ABR8VLA5</accession>
<dbReference type="PANTHER" id="PTHR43004">
    <property type="entry name" value="TRK SYSTEM POTASSIUM UPTAKE PROTEIN"/>
    <property type="match status" value="1"/>
</dbReference>
<evidence type="ECO:0000256" key="3">
    <source>
        <dbReference type="ARBA" id="ARBA00022827"/>
    </source>
</evidence>
<gene>
    <name evidence="5" type="ORF">H9631_10480</name>
</gene>
<dbReference type="InterPro" id="IPR036188">
    <property type="entry name" value="FAD/NAD-bd_sf"/>
</dbReference>
<evidence type="ECO:0000313" key="6">
    <source>
        <dbReference type="Proteomes" id="UP000648182"/>
    </source>
</evidence>
<evidence type="ECO:0000256" key="1">
    <source>
        <dbReference type="ARBA" id="ARBA00001974"/>
    </source>
</evidence>
<dbReference type="SUPFAM" id="SSF51905">
    <property type="entry name" value="FAD/NAD(P)-binding domain"/>
    <property type="match status" value="1"/>
</dbReference>
<feature type="domain" description="FAD-binding" evidence="4">
    <location>
        <begin position="6"/>
        <end position="350"/>
    </location>
</feature>
<dbReference type="Proteomes" id="UP000648182">
    <property type="component" value="Unassembled WGS sequence"/>
</dbReference>
<dbReference type="EMBL" id="JACSPV010000015">
    <property type="protein sequence ID" value="MBD8005512.1"/>
    <property type="molecule type" value="Genomic_DNA"/>
</dbReference>
<comment type="cofactor">
    <cofactor evidence="1">
        <name>FAD</name>
        <dbReference type="ChEBI" id="CHEBI:57692"/>
    </cofactor>
</comment>